<dbReference type="InterPro" id="IPR006911">
    <property type="entry name" value="ARM-rpt_dom"/>
</dbReference>
<evidence type="ECO:0000313" key="4">
    <source>
        <dbReference type="Proteomes" id="UP001591681"/>
    </source>
</evidence>
<keyword evidence="1" id="KW-1133">Transmembrane helix</keyword>
<evidence type="ECO:0000259" key="2">
    <source>
        <dbReference type="Pfam" id="PF04826"/>
    </source>
</evidence>
<dbReference type="Gene3D" id="1.25.10.10">
    <property type="entry name" value="Leucine-rich Repeat Variant"/>
    <property type="match status" value="1"/>
</dbReference>
<dbReference type="SUPFAM" id="SSF48371">
    <property type="entry name" value="ARM repeat"/>
    <property type="match status" value="1"/>
</dbReference>
<name>A0ABD1KW08_9TELE</name>
<evidence type="ECO:0000313" key="3">
    <source>
        <dbReference type="EMBL" id="KAL2103339.1"/>
    </source>
</evidence>
<keyword evidence="4" id="KW-1185">Reference proteome</keyword>
<keyword evidence="1" id="KW-0812">Transmembrane</keyword>
<dbReference type="Pfam" id="PF04826">
    <property type="entry name" value="Arm_2"/>
    <property type="match status" value="1"/>
</dbReference>
<organism evidence="3 4">
    <name type="scientific">Coilia grayii</name>
    <name type="common">Gray's grenadier anchovy</name>
    <dbReference type="NCBI Taxonomy" id="363190"/>
    <lineage>
        <taxon>Eukaryota</taxon>
        <taxon>Metazoa</taxon>
        <taxon>Chordata</taxon>
        <taxon>Craniata</taxon>
        <taxon>Vertebrata</taxon>
        <taxon>Euteleostomi</taxon>
        <taxon>Actinopterygii</taxon>
        <taxon>Neopterygii</taxon>
        <taxon>Teleostei</taxon>
        <taxon>Clupei</taxon>
        <taxon>Clupeiformes</taxon>
        <taxon>Clupeoidei</taxon>
        <taxon>Engraulidae</taxon>
        <taxon>Coilinae</taxon>
        <taxon>Coilia</taxon>
    </lineage>
</organism>
<keyword evidence="1" id="KW-0472">Membrane</keyword>
<dbReference type="AlphaFoldDB" id="A0ABD1KW08"/>
<protein>
    <recommendedName>
        <fullName evidence="2">Armadillo repeat-containing domain-containing protein</fullName>
    </recommendedName>
</protein>
<reference evidence="3 4" key="1">
    <citation type="submission" date="2024-09" db="EMBL/GenBank/DDBJ databases">
        <title>A chromosome-level genome assembly of Gray's grenadier anchovy, Coilia grayii.</title>
        <authorList>
            <person name="Fu Z."/>
        </authorList>
    </citation>
    <scope>NUCLEOTIDE SEQUENCE [LARGE SCALE GENOMIC DNA]</scope>
    <source>
        <strain evidence="3">G4</strain>
        <tissue evidence="3">Muscle</tissue>
    </source>
</reference>
<feature type="transmembrane region" description="Helical" evidence="1">
    <location>
        <begin position="25"/>
        <end position="42"/>
    </location>
</feature>
<dbReference type="Proteomes" id="UP001591681">
    <property type="component" value="Unassembled WGS sequence"/>
</dbReference>
<feature type="domain" description="Armadillo repeat-containing" evidence="2">
    <location>
        <begin position="106"/>
        <end position="267"/>
    </location>
</feature>
<dbReference type="InterPro" id="IPR016024">
    <property type="entry name" value="ARM-type_fold"/>
</dbReference>
<accession>A0ABD1KW08</accession>
<comment type="caution">
    <text evidence="3">The sequence shown here is derived from an EMBL/GenBank/DDBJ whole genome shotgun (WGS) entry which is preliminary data.</text>
</comment>
<proteinExistence type="predicted"/>
<evidence type="ECO:0000256" key="1">
    <source>
        <dbReference type="SAM" id="Phobius"/>
    </source>
</evidence>
<dbReference type="InterPro" id="IPR011989">
    <property type="entry name" value="ARM-like"/>
</dbReference>
<sequence length="342" mass="37955">MSVLSDRTLNKIIAQYLSNPVGKRAVHFLFGLGASYIMYIAMTKARCKVAAAQDEEQVQEDPRVRDLKKSIENLQGSNRKNSDQLCEIARVLETVAAEYPVSLGPGHVQMLAESLMESEVEVRIKCYHALQCVLQYGADTTEAVTALQLYVPLMLCLVSIGVSVEEQEACLRLLVSLSSCRVAHTSVAKGLPALNSLTAKRILYPEILILVVRILHNLSDNEELVDKLFYFNAQPALLRLLQPSNPKDTLLLCLGLLSNLSQHRPAGGDNDQRIHEESLLALLYFPASPLRSTLTTLCRHRDPLVSSYASRMLSSMPRAITLPRPSRLLRRGRARPGVLPSF</sequence>
<gene>
    <name evidence="3" type="ORF">ACEWY4_000207</name>
</gene>
<dbReference type="EMBL" id="JBHFQA010000001">
    <property type="protein sequence ID" value="KAL2103339.1"/>
    <property type="molecule type" value="Genomic_DNA"/>
</dbReference>